<reference evidence="11 12" key="1">
    <citation type="submission" date="2024-02" db="EMBL/GenBank/DDBJ databases">
        <title>New especies of Spiribacter isolated from saline water.</title>
        <authorList>
            <person name="Leon M.J."/>
            <person name="De La Haba R."/>
            <person name="Sanchez-Porro C."/>
            <person name="Ventosa A."/>
        </authorList>
    </citation>
    <scope>NUCLEOTIDE SEQUENCE [LARGE SCALE GENOMIC DNA]</scope>
    <source>
        <strain evidence="12">ag22IC6-390</strain>
    </source>
</reference>
<evidence type="ECO:0000256" key="6">
    <source>
        <dbReference type="ARBA" id="ARBA00022989"/>
    </source>
</evidence>
<protein>
    <recommendedName>
        <fullName evidence="9">TRAP transporter small permease protein</fullName>
    </recommendedName>
</protein>
<dbReference type="PANTHER" id="PTHR35011">
    <property type="entry name" value="2,3-DIKETO-L-GULONATE TRAP TRANSPORTER SMALL PERMEASE PROTEIN YIAM"/>
    <property type="match status" value="1"/>
</dbReference>
<keyword evidence="5 9" id="KW-0812">Transmembrane</keyword>
<comment type="subunit">
    <text evidence="9">The complex comprises the extracytoplasmic solute receptor protein and the two transmembrane proteins.</text>
</comment>
<evidence type="ECO:0000256" key="3">
    <source>
        <dbReference type="ARBA" id="ARBA00022475"/>
    </source>
</evidence>
<keyword evidence="2 9" id="KW-0813">Transport</keyword>
<feature type="transmembrane region" description="Helical" evidence="9">
    <location>
        <begin position="6"/>
        <end position="25"/>
    </location>
</feature>
<dbReference type="EMBL" id="JBAKFM010000001">
    <property type="protein sequence ID" value="MEX0468176.1"/>
    <property type="molecule type" value="Genomic_DNA"/>
</dbReference>
<evidence type="ECO:0000313" key="11">
    <source>
        <dbReference type="EMBL" id="MEX0468176.1"/>
    </source>
</evidence>
<keyword evidence="6 9" id="KW-1133">Transmembrane helix</keyword>
<evidence type="ECO:0000256" key="2">
    <source>
        <dbReference type="ARBA" id="ARBA00022448"/>
    </source>
</evidence>
<sequence length="164" mass="17972">MSQSLIVGGQVVLAFMALTIFYDAMMRHFFAMPTSWSLEVNQFLLVYLGLATAGEIQRDESHIRIEFFANHLPWRVRTALEAFVAAVGVAFCAVLAWRGGIIAWQAFEYGERVSSAFGTPLVFPYSIIPLGFTMLGIQFAIQFVAKGHAAAVGDHATRTGHGNA</sequence>
<evidence type="ECO:0000256" key="5">
    <source>
        <dbReference type="ARBA" id="ARBA00022692"/>
    </source>
</evidence>
<comment type="subcellular location">
    <subcellularLocation>
        <location evidence="1 9">Cell inner membrane</location>
        <topology evidence="1 9">Multi-pass membrane protein</topology>
    </subcellularLocation>
</comment>
<evidence type="ECO:0000256" key="9">
    <source>
        <dbReference type="RuleBase" id="RU369079"/>
    </source>
</evidence>
<gene>
    <name evidence="11" type="ORF">V6X73_00285</name>
</gene>
<feature type="transmembrane region" description="Helical" evidence="9">
    <location>
        <begin position="127"/>
        <end position="145"/>
    </location>
</feature>
<dbReference type="InterPro" id="IPR055348">
    <property type="entry name" value="DctQ"/>
</dbReference>
<organism evidence="11 12">
    <name type="scientific">Spiribacter pallidus</name>
    <dbReference type="NCBI Taxonomy" id="1987936"/>
    <lineage>
        <taxon>Bacteria</taxon>
        <taxon>Pseudomonadati</taxon>
        <taxon>Pseudomonadota</taxon>
        <taxon>Gammaproteobacteria</taxon>
        <taxon>Chromatiales</taxon>
        <taxon>Ectothiorhodospiraceae</taxon>
        <taxon>Spiribacter</taxon>
    </lineage>
</organism>
<comment type="caution">
    <text evidence="9">Lacks conserved residue(s) required for the propagation of feature annotation.</text>
</comment>
<dbReference type="InterPro" id="IPR007387">
    <property type="entry name" value="TRAP_DctQ"/>
</dbReference>
<accession>A0ABV3T976</accession>
<evidence type="ECO:0000313" key="12">
    <source>
        <dbReference type="Proteomes" id="UP001556709"/>
    </source>
</evidence>
<keyword evidence="7 9" id="KW-0472">Membrane</keyword>
<keyword evidence="12" id="KW-1185">Reference proteome</keyword>
<comment type="function">
    <text evidence="9">Part of the tripartite ATP-independent periplasmic (TRAP) transport system.</text>
</comment>
<name>A0ABV3T976_9GAMM</name>
<keyword evidence="3" id="KW-1003">Cell membrane</keyword>
<evidence type="ECO:0000256" key="4">
    <source>
        <dbReference type="ARBA" id="ARBA00022519"/>
    </source>
</evidence>
<evidence type="ECO:0000256" key="1">
    <source>
        <dbReference type="ARBA" id="ARBA00004429"/>
    </source>
</evidence>
<dbReference type="PANTHER" id="PTHR35011:SF10">
    <property type="entry name" value="TRAP TRANSPORTER SMALL PERMEASE PROTEIN"/>
    <property type="match status" value="1"/>
</dbReference>
<feature type="transmembrane region" description="Helical" evidence="9">
    <location>
        <begin position="82"/>
        <end position="107"/>
    </location>
</feature>
<evidence type="ECO:0000259" key="10">
    <source>
        <dbReference type="Pfam" id="PF04290"/>
    </source>
</evidence>
<keyword evidence="4 9" id="KW-0997">Cell inner membrane</keyword>
<comment type="caution">
    <text evidence="11">The sequence shown here is derived from an EMBL/GenBank/DDBJ whole genome shotgun (WGS) entry which is preliminary data.</text>
</comment>
<comment type="similarity">
    <text evidence="8 9">Belongs to the TRAP transporter small permease family.</text>
</comment>
<dbReference type="Pfam" id="PF04290">
    <property type="entry name" value="DctQ"/>
    <property type="match status" value="1"/>
</dbReference>
<evidence type="ECO:0000256" key="7">
    <source>
        <dbReference type="ARBA" id="ARBA00023136"/>
    </source>
</evidence>
<proteinExistence type="inferred from homology"/>
<evidence type="ECO:0000256" key="8">
    <source>
        <dbReference type="ARBA" id="ARBA00038436"/>
    </source>
</evidence>
<dbReference type="RefSeq" id="WP_367958321.1">
    <property type="nucleotide sequence ID" value="NZ_JBAKFH010000004.1"/>
</dbReference>
<feature type="domain" description="Tripartite ATP-independent periplasmic transporters DctQ component" evidence="10">
    <location>
        <begin position="16"/>
        <end position="144"/>
    </location>
</feature>
<dbReference type="Proteomes" id="UP001556709">
    <property type="component" value="Unassembled WGS sequence"/>
</dbReference>